<feature type="region of interest" description="Disordered" evidence="1">
    <location>
        <begin position="1"/>
        <end position="48"/>
    </location>
</feature>
<feature type="compositionally biased region" description="Polar residues" evidence="1">
    <location>
        <begin position="14"/>
        <end position="25"/>
    </location>
</feature>
<evidence type="ECO:0000313" key="2">
    <source>
        <dbReference type="EMBL" id="MCI22486.1"/>
    </source>
</evidence>
<accession>A0A392QG18</accession>
<name>A0A392QG18_9FABA</name>
<comment type="caution">
    <text evidence="2">The sequence shown here is derived from an EMBL/GenBank/DDBJ whole genome shotgun (WGS) entry which is preliminary data.</text>
</comment>
<organism evidence="2 3">
    <name type="scientific">Trifolium medium</name>
    <dbReference type="NCBI Taxonomy" id="97028"/>
    <lineage>
        <taxon>Eukaryota</taxon>
        <taxon>Viridiplantae</taxon>
        <taxon>Streptophyta</taxon>
        <taxon>Embryophyta</taxon>
        <taxon>Tracheophyta</taxon>
        <taxon>Spermatophyta</taxon>
        <taxon>Magnoliopsida</taxon>
        <taxon>eudicotyledons</taxon>
        <taxon>Gunneridae</taxon>
        <taxon>Pentapetalae</taxon>
        <taxon>rosids</taxon>
        <taxon>fabids</taxon>
        <taxon>Fabales</taxon>
        <taxon>Fabaceae</taxon>
        <taxon>Papilionoideae</taxon>
        <taxon>50 kb inversion clade</taxon>
        <taxon>NPAAA clade</taxon>
        <taxon>Hologalegina</taxon>
        <taxon>IRL clade</taxon>
        <taxon>Trifolieae</taxon>
        <taxon>Trifolium</taxon>
    </lineage>
</organism>
<sequence>MSDAGFNPMLHQLPIQQNATRPSLDTSSSSRGRAAATSQKSYASAGSHTMALSPAVHTSCNTSEIFRDFSARLPISSASRNLHTGGEASHLPPYGPSTFLPASYVSGILHGMPSQYHATPSRINSISSASRNLQAGVEIRTPAP</sequence>
<evidence type="ECO:0000256" key="1">
    <source>
        <dbReference type="SAM" id="MobiDB-lite"/>
    </source>
</evidence>
<proteinExistence type="predicted"/>
<keyword evidence="3" id="KW-1185">Reference proteome</keyword>
<dbReference type="AlphaFoldDB" id="A0A392QG18"/>
<evidence type="ECO:0000313" key="3">
    <source>
        <dbReference type="Proteomes" id="UP000265520"/>
    </source>
</evidence>
<feature type="non-terminal residue" evidence="2">
    <location>
        <position position="144"/>
    </location>
</feature>
<protein>
    <submittedName>
        <fullName evidence="2">Uncharacterized protein</fullName>
    </submittedName>
</protein>
<dbReference type="Proteomes" id="UP000265520">
    <property type="component" value="Unassembled WGS sequence"/>
</dbReference>
<reference evidence="2 3" key="1">
    <citation type="journal article" date="2018" name="Front. Plant Sci.">
        <title>Red Clover (Trifolium pratense) and Zigzag Clover (T. medium) - A Picture of Genomic Similarities and Differences.</title>
        <authorList>
            <person name="Dluhosova J."/>
            <person name="Istvanek J."/>
            <person name="Nedelnik J."/>
            <person name="Repkova J."/>
        </authorList>
    </citation>
    <scope>NUCLEOTIDE SEQUENCE [LARGE SCALE GENOMIC DNA]</scope>
    <source>
        <strain evidence="3">cv. 10/8</strain>
        <tissue evidence="2">Leaf</tissue>
    </source>
</reference>
<dbReference type="EMBL" id="LXQA010130746">
    <property type="protein sequence ID" value="MCI22486.1"/>
    <property type="molecule type" value="Genomic_DNA"/>
</dbReference>
<feature type="compositionally biased region" description="Low complexity" evidence="1">
    <location>
        <begin position="26"/>
        <end position="38"/>
    </location>
</feature>